<feature type="compositionally biased region" description="Polar residues" evidence="1">
    <location>
        <begin position="104"/>
        <end position="113"/>
    </location>
</feature>
<sequence length="123" mass="14428">MQSNQPRRNSKEGRISPSYQQYNTPQHKIYQFNNYNQEHHEMINSEYYNANSQPNEGWDENYGSSSSLHTPSSASYNNETEDISQEERLSQYSNEYNNHDQDNDVSSQEQSKGFTGYIKSLVR</sequence>
<gene>
    <name evidence="2" type="ORF">RhiirA5_430205</name>
</gene>
<evidence type="ECO:0000313" key="3">
    <source>
        <dbReference type="Proteomes" id="UP000232722"/>
    </source>
</evidence>
<feature type="compositionally biased region" description="Low complexity" evidence="1">
    <location>
        <begin position="64"/>
        <end position="75"/>
    </location>
</feature>
<reference evidence="2 3" key="2">
    <citation type="submission" date="2017-09" db="EMBL/GenBank/DDBJ databases">
        <title>Extensive intraspecific genome diversity in a model arbuscular mycorrhizal fungus.</title>
        <authorList>
            <person name="Chen E.C."/>
            <person name="Morin E."/>
            <person name="Beaudet D."/>
            <person name="Noel J."/>
            <person name="Ndikumana S."/>
            <person name="Charron P."/>
            <person name="St-Onge C."/>
            <person name="Giorgi J."/>
            <person name="Grigoriev I.V."/>
            <person name="Roux C."/>
            <person name="Martin F.M."/>
            <person name="Corradi N."/>
        </authorList>
    </citation>
    <scope>NUCLEOTIDE SEQUENCE [LARGE SCALE GENOMIC DNA]</scope>
    <source>
        <strain evidence="2 3">A5</strain>
    </source>
</reference>
<reference evidence="2 3" key="1">
    <citation type="submission" date="2016-04" db="EMBL/GenBank/DDBJ databases">
        <title>Genome analyses suggest a sexual origin of heterokaryosis in a supposedly ancient asexual fungus.</title>
        <authorList>
            <person name="Ropars J."/>
            <person name="Sedzielewska K."/>
            <person name="Noel J."/>
            <person name="Charron P."/>
            <person name="Farinelli L."/>
            <person name="Marton T."/>
            <person name="Kruger M."/>
            <person name="Pelin A."/>
            <person name="Brachmann A."/>
            <person name="Corradi N."/>
        </authorList>
    </citation>
    <scope>NUCLEOTIDE SEQUENCE [LARGE SCALE GENOMIC DNA]</scope>
    <source>
        <strain evidence="2 3">A5</strain>
    </source>
</reference>
<feature type="compositionally biased region" description="Polar residues" evidence="1">
    <location>
        <begin position="17"/>
        <end position="30"/>
    </location>
</feature>
<accession>A0A2N0NX54</accession>
<feature type="compositionally biased region" description="Polar residues" evidence="1">
    <location>
        <begin position="46"/>
        <end position="55"/>
    </location>
</feature>
<protein>
    <submittedName>
        <fullName evidence="2">Uncharacterized protein</fullName>
    </submittedName>
</protein>
<evidence type="ECO:0000256" key="1">
    <source>
        <dbReference type="SAM" id="MobiDB-lite"/>
    </source>
</evidence>
<proteinExistence type="predicted"/>
<evidence type="ECO:0000313" key="2">
    <source>
        <dbReference type="EMBL" id="PKB99147.1"/>
    </source>
</evidence>
<dbReference type="Proteomes" id="UP000232722">
    <property type="component" value="Unassembled WGS sequence"/>
</dbReference>
<name>A0A2N0NX54_9GLOM</name>
<comment type="caution">
    <text evidence="2">The sequence shown here is derived from an EMBL/GenBank/DDBJ whole genome shotgun (WGS) entry which is preliminary data.</text>
</comment>
<dbReference type="VEuPathDB" id="FungiDB:RhiirA1_471698"/>
<feature type="region of interest" description="Disordered" evidence="1">
    <location>
        <begin position="1"/>
        <end position="30"/>
    </location>
</feature>
<feature type="region of interest" description="Disordered" evidence="1">
    <location>
        <begin position="44"/>
        <end position="123"/>
    </location>
</feature>
<dbReference type="AlphaFoldDB" id="A0A2N0NX54"/>
<dbReference type="EMBL" id="LLXJ01002314">
    <property type="protein sequence ID" value="PKB99147.1"/>
    <property type="molecule type" value="Genomic_DNA"/>
</dbReference>
<organism evidence="2 3">
    <name type="scientific">Rhizophagus irregularis</name>
    <dbReference type="NCBI Taxonomy" id="588596"/>
    <lineage>
        <taxon>Eukaryota</taxon>
        <taxon>Fungi</taxon>
        <taxon>Fungi incertae sedis</taxon>
        <taxon>Mucoromycota</taxon>
        <taxon>Glomeromycotina</taxon>
        <taxon>Glomeromycetes</taxon>
        <taxon>Glomerales</taxon>
        <taxon>Glomeraceae</taxon>
        <taxon>Rhizophagus</taxon>
    </lineage>
</organism>